<dbReference type="AlphaFoldDB" id="G5A7J0"/>
<dbReference type="InterPro" id="IPR001245">
    <property type="entry name" value="Ser-Thr/Tyr_kinase_cat_dom"/>
</dbReference>
<dbReference type="InParanoid" id="G5A7J0"/>
<dbReference type="KEGG" id="psoj:PHYSODRAFT_252737"/>
<dbReference type="InterPro" id="IPR011009">
    <property type="entry name" value="Kinase-like_dom_sf"/>
</dbReference>
<dbReference type="GeneID" id="20638300"/>
<proteinExistence type="predicted"/>
<dbReference type="GO" id="GO:0004672">
    <property type="term" value="F:protein kinase activity"/>
    <property type="evidence" value="ECO:0007669"/>
    <property type="project" value="InterPro"/>
</dbReference>
<dbReference type="OMA" id="AKTHEVP"/>
<evidence type="ECO:0000256" key="1">
    <source>
        <dbReference type="ARBA" id="ARBA00022741"/>
    </source>
</evidence>
<dbReference type="RefSeq" id="XP_009536041.1">
    <property type="nucleotide sequence ID" value="XM_009537746.1"/>
</dbReference>
<feature type="domain" description="Protein kinase" evidence="3">
    <location>
        <begin position="211"/>
        <end position="472"/>
    </location>
</feature>
<dbReference type="InterPro" id="IPR000719">
    <property type="entry name" value="Prot_kinase_dom"/>
</dbReference>
<dbReference type="Gene3D" id="1.10.510.10">
    <property type="entry name" value="Transferase(Phosphotransferase) domain 1"/>
    <property type="match status" value="1"/>
</dbReference>
<keyword evidence="5" id="KW-1185">Reference proteome</keyword>
<evidence type="ECO:0000313" key="4">
    <source>
        <dbReference type="EMBL" id="EGZ07869.1"/>
    </source>
</evidence>
<dbReference type="PROSITE" id="PS50011">
    <property type="entry name" value="PROTEIN_KINASE_DOM"/>
    <property type="match status" value="1"/>
</dbReference>
<accession>G5A7J0</accession>
<dbReference type="Proteomes" id="UP000002640">
    <property type="component" value="Unassembled WGS sequence"/>
</dbReference>
<evidence type="ECO:0000313" key="5">
    <source>
        <dbReference type="Proteomes" id="UP000002640"/>
    </source>
</evidence>
<organism evidence="4 5">
    <name type="scientific">Phytophthora sojae (strain P6497)</name>
    <name type="common">Soybean stem and root rot agent</name>
    <name type="synonym">Phytophthora megasperma f. sp. glycines</name>
    <dbReference type="NCBI Taxonomy" id="1094619"/>
    <lineage>
        <taxon>Eukaryota</taxon>
        <taxon>Sar</taxon>
        <taxon>Stramenopiles</taxon>
        <taxon>Oomycota</taxon>
        <taxon>Peronosporomycetes</taxon>
        <taxon>Peronosporales</taxon>
        <taxon>Peronosporaceae</taxon>
        <taxon>Phytophthora</taxon>
    </lineage>
</organism>
<sequence>MSTEGFPIAGLKGSPSSVKTLTDLSSRCRRMPENEKLCRQVLDRLQFLHASVSPLPAEDPLKAKYTDVVVRFTKLMRRKPLLLRLASSETLVTTIRELQLKLSDVAQGLHLADKPEATRWEQQWDADRNEQFGKLNELVTGASERMLVNEFRGDKKVQEALMNLNSGIKWKGQTPEMLKLKEDTFARVSGYLNQTGMRMFDWFIPIDDVEYEDEAIGNRGTFGDVCRGSWIHDGERTEVVVKRLFPETSSESDDAFLRQLELWGGLPPNKHILKLHGGSHVSKPQFYICENAHYGNLAEFLEDDKHSGLFWRMFLQVAEGVKFLHSQNTVHGGLKCNNILVGEGFTPKLADFGFSTVRTLSAGLSQNAGQANAKSVRWKPKEVLEEAGTEAARYESDVYSLAMCMIEAKTHEVPFGMDDDTEAMDKIMSGERHERPEELTDAEWDFICRLSHPDFKKRPTIDQVIAEISAFADAEEKQQPMASMA</sequence>
<dbReference type="PANTHER" id="PTHR24418">
    <property type="entry name" value="TYROSINE-PROTEIN KINASE"/>
    <property type="match status" value="1"/>
</dbReference>
<evidence type="ECO:0000259" key="3">
    <source>
        <dbReference type="PROSITE" id="PS50011"/>
    </source>
</evidence>
<gene>
    <name evidence="4" type="ORF">PHYSODRAFT_252737</name>
</gene>
<keyword evidence="1" id="KW-0547">Nucleotide-binding</keyword>
<keyword evidence="2" id="KW-0067">ATP-binding</keyword>
<name>G5A7J0_PHYSP</name>
<dbReference type="GO" id="GO:0005524">
    <property type="term" value="F:ATP binding"/>
    <property type="evidence" value="ECO:0007669"/>
    <property type="project" value="UniProtKB-KW"/>
</dbReference>
<dbReference type="Pfam" id="PF07714">
    <property type="entry name" value="PK_Tyr_Ser-Thr"/>
    <property type="match status" value="1"/>
</dbReference>
<protein>
    <recommendedName>
        <fullName evidence="3">Protein kinase domain-containing protein</fullName>
    </recommendedName>
</protein>
<dbReference type="InterPro" id="IPR050198">
    <property type="entry name" value="Non-receptor_tyrosine_kinases"/>
</dbReference>
<evidence type="ECO:0000256" key="2">
    <source>
        <dbReference type="ARBA" id="ARBA00022840"/>
    </source>
</evidence>
<dbReference type="SMR" id="G5A7J0"/>
<dbReference type="SUPFAM" id="SSF56112">
    <property type="entry name" value="Protein kinase-like (PK-like)"/>
    <property type="match status" value="1"/>
</dbReference>
<dbReference type="STRING" id="1094619.G5A7J0"/>
<dbReference type="EMBL" id="JH159161">
    <property type="protein sequence ID" value="EGZ07869.1"/>
    <property type="molecule type" value="Genomic_DNA"/>
</dbReference>
<reference evidence="4 5" key="1">
    <citation type="journal article" date="2006" name="Science">
        <title>Phytophthora genome sequences uncover evolutionary origins and mechanisms of pathogenesis.</title>
        <authorList>
            <person name="Tyler B.M."/>
            <person name="Tripathy S."/>
            <person name="Zhang X."/>
            <person name="Dehal P."/>
            <person name="Jiang R.H."/>
            <person name="Aerts A."/>
            <person name="Arredondo F.D."/>
            <person name="Baxter L."/>
            <person name="Bensasson D."/>
            <person name="Beynon J.L."/>
            <person name="Chapman J."/>
            <person name="Damasceno C.M."/>
            <person name="Dorrance A.E."/>
            <person name="Dou D."/>
            <person name="Dickerman A.W."/>
            <person name="Dubchak I.L."/>
            <person name="Garbelotto M."/>
            <person name="Gijzen M."/>
            <person name="Gordon S.G."/>
            <person name="Govers F."/>
            <person name="Grunwald N.J."/>
            <person name="Huang W."/>
            <person name="Ivors K.L."/>
            <person name="Jones R.W."/>
            <person name="Kamoun S."/>
            <person name="Krampis K."/>
            <person name="Lamour K.H."/>
            <person name="Lee M.K."/>
            <person name="McDonald W.H."/>
            <person name="Medina M."/>
            <person name="Meijer H.J."/>
            <person name="Nordberg E.K."/>
            <person name="Maclean D.J."/>
            <person name="Ospina-Giraldo M.D."/>
            <person name="Morris P.F."/>
            <person name="Phuntumart V."/>
            <person name="Putnam N.H."/>
            <person name="Rash S."/>
            <person name="Rose J.K."/>
            <person name="Sakihama Y."/>
            <person name="Salamov A.A."/>
            <person name="Savidor A."/>
            <person name="Scheuring C.F."/>
            <person name="Smith B.M."/>
            <person name="Sobral B.W."/>
            <person name="Terry A."/>
            <person name="Torto-Alalibo T.A."/>
            <person name="Win J."/>
            <person name="Xu Z."/>
            <person name="Zhang H."/>
            <person name="Grigoriev I.V."/>
            <person name="Rokhsar D.S."/>
            <person name="Boore J.L."/>
        </authorList>
    </citation>
    <scope>NUCLEOTIDE SEQUENCE [LARGE SCALE GENOMIC DNA]</scope>
    <source>
        <strain evidence="4 5">P6497</strain>
    </source>
</reference>